<feature type="compositionally biased region" description="Basic and acidic residues" evidence="1">
    <location>
        <begin position="121"/>
        <end position="151"/>
    </location>
</feature>
<dbReference type="EMBL" id="CAJSTJ010000129">
    <property type="protein sequence ID" value="CAG7559429.1"/>
    <property type="molecule type" value="Genomic_DNA"/>
</dbReference>
<protein>
    <submittedName>
        <fullName evidence="2">Uncharacterized protein</fullName>
    </submittedName>
</protein>
<feature type="compositionally biased region" description="Low complexity" evidence="1">
    <location>
        <begin position="344"/>
        <end position="379"/>
    </location>
</feature>
<feature type="compositionally biased region" description="Polar residues" evidence="1">
    <location>
        <begin position="247"/>
        <end position="281"/>
    </location>
</feature>
<evidence type="ECO:0000256" key="1">
    <source>
        <dbReference type="SAM" id="MobiDB-lite"/>
    </source>
</evidence>
<accession>A0A8J2ISD4</accession>
<feature type="region of interest" description="Disordered" evidence="1">
    <location>
        <begin position="113"/>
        <end position="525"/>
    </location>
</feature>
<name>A0A8J2ISD4_FUSEQ</name>
<dbReference type="Proteomes" id="UP000693738">
    <property type="component" value="Unassembled WGS sequence"/>
</dbReference>
<feature type="compositionally biased region" description="Polar residues" evidence="1">
    <location>
        <begin position="380"/>
        <end position="400"/>
    </location>
</feature>
<reference evidence="2" key="1">
    <citation type="submission" date="2021-05" db="EMBL/GenBank/DDBJ databases">
        <authorList>
            <person name="Khan N."/>
        </authorList>
    </citation>
    <scope>NUCLEOTIDE SEQUENCE</scope>
</reference>
<gene>
    <name evidence="2" type="ORF">FEQUK3_LOCUS5125</name>
</gene>
<feature type="compositionally biased region" description="Low complexity" evidence="1">
    <location>
        <begin position="214"/>
        <end position="229"/>
    </location>
</feature>
<feature type="compositionally biased region" description="Polar residues" evidence="1">
    <location>
        <begin position="289"/>
        <end position="328"/>
    </location>
</feature>
<feature type="compositionally biased region" description="Low complexity" evidence="1">
    <location>
        <begin position="401"/>
        <end position="460"/>
    </location>
</feature>
<evidence type="ECO:0000313" key="2">
    <source>
        <dbReference type="EMBL" id="CAG7559429.1"/>
    </source>
</evidence>
<evidence type="ECO:0000313" key="3">
    <source>
        <dbReference type="Proteomes" id="UP000693738"/>
    </source>
</evidence>
<comment type="caution">
    <text evidence="2">The sequence shown here is derived from an EMBL/GenBank/DDBJ whole genome shotgun (WGS) entry which is preliminary data.</text>
</comment>
<feature type="compositionally biased region" description="Polar residues" evidence="1">
    <location>
        <begin position="334"/>
        <end position="343"/>
    </location>
</feature>
<proteinExistence type="predicted"/>
<feature type="compositionally biased region" description="Polar residues" evidence="1">
    <location>
        <begin position="461"/>
        <end position="472"/>
    </location>
</feature>
<sequence length="525" mass="59687">MENKPINFPQRLTTIFKGQKANTWAGDPHQHLTSKSYQDRAMCVAPGCRSISAANACDSFPQLNVTPRPEPDPEDEEEYAIWEQEYRQWRSVQCSCGNGYFCRRHAIWIPGGDVTNGLALPRDREDEGYCPDSHYEEAHEDETQTTDRDYRQQQTSGRRQTSDRHLTSRRHHSSRIGSDRPSGDSSSRHRSSRSDRPSTSIRSGQRDRTEAAGSPRSSRVSTSGSQRDSAYGSTSTFSREPARGSDDYTSNQRRGSSSRGIAGDTNQGYASNQNVYGSPPSSGRYPAAASNTPQAPQSSYQQPETYTQSSAYDSQSAPYTQQYSYPRQQRTRQSDSYGQQPVPQQRMYSQQVTTQQQYQVQQPYEQLASGQSSYGAASQPVSVQQQPTGRDSRFAQQDPRQQVSSSQEPEPEQSYPQQTSYGQQQSYAQQYYAQQQSYAQQQQPYSQQSYYYQDQNPSQSPTYASYNSQGSPQDLAERLGSVTLEEESYEQPRYEADYAPEEEQVRYSNARTPQRARRSRRDERR</sequence>
<organism evidence="2 3">
    <name type="scientific">Fusarium equiseti</name>
    <name type="common">Fusarium scirpi</name>
    <dbReference type="NCBI Taxonomy" id="61235"/>
    <lineage>
        <taxon>Eukaryota</taxon>
        <taxon>Fungi</taxon>
        <taxon>Dikarya</taxon>
        <taxon>Ascomycota</taxon>
        <taxon>Pezizomycotina</taxon>
        <taxon>Sordariomycetes</taxon>
        <taxon>Hypocreomycetidae</taxon>
        <taxon>Hypocreales</taxon>
        <taxon>Nectriaceae</taxon>
        <taxon>Fusarium</taxon>
        <taxon>Fusarium incarnatum-equiseti species complex</taxon>
    </lineage>
</organism>
<dbReference type="AlphaFoldDB" id="A0A8J2ISD4"/>